<reference evidence="1 2" key="1">
    <citation type="submission" date="2020-02" db="EMBL/GenBank/DDBJ databases">
        <authorList>
            <person name="Ferguson B K."/>
        </authorList>
    </citation>
    <scope>NUCLEOTIDE SEQUENCE [LARGE SCALE GENOMIC DNA]</scope>
</reference>
<evidence type="ECO:0000313" key="1">
    <source>
        <dbReference type="EMBL" id="CAB0036347.1"/>
    </source>
</evidence>
<name>A0A6H5IP02_9HYME</name>
<dbReference type="Proteomes" id="UP000479190">
    <property type="component" value="Unassembled WGS sequence"/>
</dbReference>
<accession>A0A6H5IP02</accession>
<organism evidence="1 2">
    <name type="scientific">Trichogramma brassicae</name>
    <dbReference type="NCBI Taxonomy" id="86971"/>
    <lineage>
        <taxon>Eukaryota</taxon>
        <taxon>Metazoa</taxon>
        <taxon>Ecdysozoa</taxon>
        <taxon>Arthropoda</taxon>
        <taxon>Hexapoda</taxon>
        <taxon>Insecta</taxon>
        <taxon>Pterygota</taxon>
        <taxon>Neoptera</taxon>
        <taxon>Endopterygota</taxon>
        <taxon>Hymenoptera</taxon>
        <taxon>Apocrita</taxon>
        <taxon>Proctotrupomorpha</taxon>
        <taxon>Chalcidoidea</taxon>
        <taxon>Trichogrammatidae</taxon>
        <taxon>Trichogramma</taxon>
    </lineage>
</organism>
<protein>
    <submittedName>
        <fullName evidence="1">Uncharacterized protein</fullName>
    </submittedName>
</protein>
<dbReference type="AlphaFoldDB" id="A0A6H5IP02"/>
<gene>
    <name evidence="1" type="ORF">TBRA_LOCUS8219</name>
</gene>
<proteinExistence type="predicted"/>
<sequence>MQLCLRASTYRSRARSMSRLISPRSTRYRPNSTALQVLRASLYSESRSLHRARSADVNHGAGFLRCVRDIKGACTSKSPITTSLKHISRSSTSS</sequence>
<dbReference type="EMBL" id="CADCXV010000815">
    <property type="protein sequence ID" value="CAB0036347.1"/>
    <property type="molecule type" value="Genomic_DNA"/>
</dbReference>
<evidence type="ECO:0000313" key="2">
    <source>
        <dbReference type="Proteomes" id="UP000479190"/>
    </source>
</evidence>
<keyword evidence="2" id="KW-1185">Reference proteome</keyword>